<dbReference type="EC" id="2.7.13.3" evidence="2"/>
<reference evidence="5 6" key="1">
    <citation type="journal article" date="2016" name="Nat. Commun.">
        <title>Thousands of microbial genomes shed light on interconnected biogeochemical processes in an aquifer system.</title>
        <authorList>
            <person name="Anantharaman K."/>
            <person name="Brown C.T."/>
            <person name="Hug L.A."/>
            <person name="Sharon I."/>
            <person name="Castelle C.J."/>
            <person name="Probst A.J."/>
            <person name="Thomas B.C."/>
            <person name="Singh A."/>
            <person name="Wilkins M.J."/>
            <person name="Karaoz U."/>
            <person name="Brodie E.L."/>
            <person name="Williams K.H."/>
            <person name="Hubbard S.S."/>
            <person name="Banfield J.F."/>
        </authorList>
    </citation>
    <scope>NUCLEOTIDE SEQUENCE [LARGE SCALE GENOMIC DNA]</scope>
</reference>
<dbReference type="InterPro" id="IPR003594">
    <property type="entry name" value="HATPase_dom"/>
</dbReference>
<dbReference type="InterPro" id="IPR036097">
    <property type="entry name" value="HisK_dim/P_sf"/>
</dbReference>
<comment type="caution">
    <text evidence="5">The sequence shown here is derived from an EMBL/GenBank/DDBJ whole genome shotgun (WGS) entry which is preliminary data.</text>
</comment>
<dbReference type="SUPFAM" id="SSF55874">
    <property type="entry name" value="ATPase domain of HSP90 chaperone/DNA topoisomerase II/histidine kinase"/>
    <property type="match status" value="1"/>
</dbReference>
<dbReference type="SUPFAM" id="SSF47384">
    <property type="entry name" value="Homodimeric domain of signal transducing histidine kinase"/>
    <property type="match status" value="1"/>
</dbReference>
<name>A0A1F5V923_9BACT</name>
<evidence type="ECO:0000313" key="6">
    <source>
        <dbReference type="Proteomes" id="UP000178943"/>
    </source>
</evidence>
<sequence length="418" mass="47636">MQSKKRSSDAVMKRALQISEQRYKRLFKDSPVAHFEVDATDLEHHISELKQSGIKDFRTFFSTHPEEINKCISGIKIVDANRASMDLLECSNVSECNMYLRGQFLMQQKNFLGEAFALRSEKKTEYTFNMKLQTAKGTMRDVIVKRNEMLSIETGELRIIITLIDITEFKKIEMQLIQSKKMEVIGKLAGSVAHDFNNLLQVIMGYAEYLSLELGKENPLQKDVEEIQRVTKRAVSLTQKLLSFTQKETLHWEIVNVNDLIGEVKQMLRRILGDQYTLETRLYNNLSKVQGERNSLELVLMNLIINAKEAMPKGGKITIVTENKIIAGTVKLEKELQQGSFICISIGDTGRGIKPEDLPFIYEPFFTTKQSGLVSGLGLSMAQNIVKQHNGLILCESEVNRGSLFRIFLPVYNVQGKR</sequence>
<evidence type="ECO:0000313" key="5">
    <source>
        <dbReference type="EMBL" id="OGF59924.1"/>
    </source>
</evidence>
<dbReference type="CDD" id="cd00082">
    <property type="entry name" value="HisKA"/>
    <property type="match status" value="1"/>
</dbReference>
<evidence type="ECO:0000256" key="2">
    <source>
        <dbReference type="ARBA" id="ARBA00012438"/>
    </source>
</evidence>
<dbReference type="AlphaFoldDB" id="A0A1F5V923"/>
<dbReference type="GO" id="GO:0000155">
    <property type="term" value="F:phosphorelay sensor kinase activity"/>
    <property type="evidence" value="ECO:0007669"/>
    <property type="project" value="InterPro"/>
</dbReference>
<accession>A0A1F5V923</accession>
<dbReference type="PANTHER" id="PTHR43065">
    <property type="entry name" value="SENSOR HISTIDINE KINASE"/>
    <property type="match status" value="1"/>
</dbReference>
<dbReference type="InterPro" id="IPR003661">
    <property type="entry name" value="HisK_dim/P_dom"/>
</dbReference>
<dbReference type="Pfam" id="PF02518">
    <property type="entry name" value="HATPase_c"/>
    <property type="match status" value="1"/>
</dbReference>
<dbReference type="STRING" id="1817863.A2Y62_07660"/>
<dbReference type="Proteomes" id="UP000178943">
    <property type="component" value="Unassembled WGS sequence"/>
</dbReference>
<organism evidence="5 6">
    <name type="scientific">Candidatus Fischerbacteria bacterium RBG_13_37_8</name>
    <dbReference type="NCBI Taxonomy" id="1817863"/>
    <lineage>
        <taxon>Bacteria</taxon>
        <taxon>Candidatus Fischeribacteriota</taxon>
    </lineage>
</organism>
<protein>
    <recommendedName>
        <fullName evidence="2">histidine kinase</fullName>
        <ecNumber evidence="2">2.7.13.3</ecNumber>
    </recommendedName>
</protein>
<feature type="domain" description="Histidine kinase" evidence="4">
    <location>
        <begin position="191"/>
        <end position="413"/>
    </location>
</feature>
<dbReference type="InterPro" id="IPR036890">
    <property type="entry name" value="HATPase_C_sf"/>
</dbReference>
<dbReference type="Gene3D" id="1.10.287.130">
    <property type="match status" value="1"/>
</dbReference>
<evidence type="ECO:0000256" key="1">
    <source>
        <dbReference type="ARBA" id="ARBA00000085"/>
    </source>
</evidence>
<dbReference type="PANTHER" id="PTHR43065:SF42">
    <property type="entry name" value="TWO-COMPONENT SENSOR PPRA"/>
    <property type="match status" value="1"/>
</dbReference>
<dbReference type="Gene3D" id="3.30.565.10">
    <property type="entry name" value="Histidine kinase-like ATPase, C-terminal domain"/>
    <property type="match status" value="1"/>
</dbReference>
<dbReference type="EMBL" id="MFGW01000205">
    <property type="protein sequence ID" value="OGF59924.1"/>
    <property type="molecule type" value="Genomic_DNA"/>
</dbReference>
<dbReference type="PROSITE" id="PS50109">
    <property type="entry name" value="HIS_KIN"/>
    <property type="match status" value="1"/>
</dbReference>
<gene>
    <name evidence="5" type="ORF">A2Y62_07660</name>
</gene>
<keyword evidence="3" id="KW-0597">Phosphoprotein</keyword>
<dbReference type="PRINTS" id="PR00344">
    <property type="entry name" value="BCTRLSENSOR"/>
</dbReference>
<dbReference type="SMART" id="SM00388">
    <property type="entry name" value="HisKA"/>
    <property type="match status" value="1"/>
</dbReference>
<dbReference type="Pfam" id="PF00512">
    <property type="entry name" value="HisKA"/>
    <property type="match status" value="1"/>
</dbReference>
<dbReference type="InterPro" id="IPR005467">
    <property type="entry name" value="His_kinase_dom"/>
</dbReference>
<proteinExistence type="predicted"/>
<evidence type="ECO:0000259" key="4">
    <source>
        <dbReference type="PROSITE" id="PS50109"/>
    </source>
</evidence>
<evidence type="ECO:0000256" key="3">
    <source>
        <dbReference type="ARBA" id="ARBA00022553"/>
    </source>
</evidence>
<dbReference type="SMART" id="SM00387">
    <property type="entry name" value="HATPase_c"/>
    <property type="match status" value="1"/>
</dbReference>
<comment type="catalytic activity">
    <reaction evidence="1">
        <text>ATP + protein L-histidine = ADP + protein N-phospho-L-histidine.</text>
        <dbReference type="EC" id="2.7.13.3"/>
    </reaction>
</comment>
<dbReference type="InterPro" id="IPR004358">
    <property type="entry name" value="Sig_transdc_His_kin-like_C"/>
</dbReference>